<dbReference type="PROSITE" id="PS51767">
    <property type="entry name" value="PEPTIDASE_A1"/>
    <property type="match status" value="1"/>
</dbReference>
<feature type="domain" description="Peptidase A1" evidence="3">
    <location>
        <begin position="46"/>
        <end position="393"/>
    </location>
</feature>
<dbReference type="Gene3D" id="2.40.70.10">
    <property type="entry name" value="Acid Proteases"/>
    <property type="match status" value="2"/>
</dbReference>
<dbReference type="SUPFAM" id="SSF50630">
    <property type="entry name" value="Acid proteases"/>
    <property type="match status" value="1"/>
</dbReference>
<proteinExistence type="inferred from homology"/>
<comment type="similarity">
    <text evidence="1">Belongs to the peptidase A1 family.</text>
</comment>
<evidence type="ECO:0000256" key="1">
    <source>
        <dbReference type="ARBA" id="ARBA00007447"/>
    </source>
</evidence>
<dbReference type="PANTHER" id="PTHR47965:SF46">
    <property type="entry name" value="BASIC 7S GLOBULIN-LIKE"/>
    <property type="match status" value="1"/>
</dbReference>
<dbReference type="EMBL" id="BTGU01000023">
    <property type="protein sequence ID" value="GMN46599.1"/>
    <property type="molecule type" value="Genomic_DNA"/>
</dbReference>
<dbReference type="InterPro" id="IPR032799">
    <property type="entry name" value="TAXi_C"/>
</dbReference>
<dbReference type="Pfam" id="PF14541">
    <property type="entry name" value="TAXi_C"/>
    <property type="match status" value="1"/>
</dbReference>
<dbReference type="Proteomes" id="UP001187192">
    <property type="component" value="Unassembled WGS sequence"/>
</dbReference>
<name>A0AA88DIQ2_FICCA</name>
<protein>
    <recommendedName>
        <fullName evidence="3">Peptidase A1 domain-containing protein</fullName>
    </recommendedName>
</protein>
<evidence type="ECO:0000259" key="3">
    <source>
        <dbReference type="PROSITE" id="PS51767"/>
    </source>
</evidence>
<dbReference type="GO" id="GO:0004190">
    <property type="term" value="F:aspartic-type endopeptidase activity"/>
    <property type="evidence" value="ECO:0007669"/>
    <property type="project" value="InterPro"/>
</dbReference>
<evidence type="ECO:0000256" key="2">
    <source>
        <dbReference type="SAM" id="SignalP"/>
    </source>
</evidence>
<dbReference type="InterPro" id="IPR033121">
    <property type="entry name" value="PEPTIDASE_A1"/>
</dbReference>
<dbReference type="AlphaFoldDB" id="A0AA88DIQ2"/>
<feature type="chain" id="PRO_5041738261" description="Peptidase A1 domain-containing protein" evidence="2">
    <location>
        <begin position="30"/>
        <end position="413"/>
    </location>
</feature>
<keyword evidence="2" id="KW-0732">Signal</keyword>
<reference evidence="4" key="1">
    <citation type="submission" date="2023-07" db="EMBL/GenBank/DDBJ databases">
        <title>draft genome sequence of fig (Ficus carica).</title>
        <authorList>
            <person name="Takahashi T."/>
            <person name="Nishimura K."/>
        </authorList>
    </citation>
    <scope>NUCLEOTIDE SEQUENCE</scope>
</reference>
<accession>A0AA88DIQ2</accession>
<dbReference type="InterPro" id="IPR001461">
    <property type="entry name" value="Aspartic_peptidase_A1"/>
</dbReference>
<dbReference type="InterPro" id="IPR032861">
    <property type="entry name" value="TAXi_N"/>
</dbReference>
<comment type="caution">
    <text evidence="4">The sequence shown here is derived from an EMBL/GenBank/DDBJ whole genome shotgun (WGS) entry which is preliminary data.</text>
</comment>
<dbReference type="PANTHER" id="PTHR47965">
    <property type="entry name" value="ASPARTYL PROTEASE-RELATED"/>
    <property type="match status" value="1"/>
</dbReference>
<dbReference type="Pfam" id="PF14543">
    <property type="entry name" value="TAXi_N"/>
    <property type="match status" value="1"/>
</dbReference>
<gene>
    <name evidence="4" type="ORF">TIFTF001_015777</name>
</gene>
<feature type="signal peptide" evidence="2">
    <location>
        <begin position="1"/>
        <end position="29"/>
    </location>
</feature>
<sequence length="413" mass="44879">MASSSSSSYHFQFILQFLFFLYLGTFSHAQISLVLPITKDASTRQYLTTVDHGDPPAPTKLVLDLGGPFLWMDCDSSPSRQMIPRGSIQCVAAKSNSLADKNRDVCAVFSENKIGKVGGRGEVVEDILVVDLVDPSTLEGIRAVGKHTHNNFLFACVQKTLLKGLASGARGMLGLGKSRISMPSQVSSSLDSKRQFSMCLSSSKGVVLYENGQYRVSSYFGSEISNSLLYTPLLSGEGDSQNDYFINLKTIRIGGKRLSFDVEKAKLSTIVPYTTMESSMYAVFAQAYERAALSMNMARVESVGPFGLCFGAQKVQNTQFGPGVPEVELGLQSEMVKWRIYGRNLMVKVSEEVMCLGVLDGGLELGADIVLGGFQLEDVVLHFDVGSSMVGFSPSLLKWKRSCSDFGFGALPV</sequence>
<evidence type="ECO:0000313" key="4">
    <source>
        <dbReference type="EMBL" id="GMN46599.1"/>
    </source>
</evidence>
<keyword evidence="5" id="KW-1185">Reference proteome</keyword>
<dbReference type="GO" id="GO:0006508">
    <property type="term" value="P:proteolysis"/>
    <property type="evidence" value="ECO:0007669"/>
    <property type="project" value="InterPro"/>
</dbReference>
<organism evidence="4 5">
    <name type="scientific">Ficus carica</name>
    <name type="common">Common fig</name>
    <dbReference type="NCBI Taxonomy" id="3494"/>
    <lineage>
        <taxon>Eukaryota</taxon>
        <taxon>Viridiplantae</taxon>
        <taxon>Streptophyta</taxon>
        <taxon>Embryophyta</taxon>
        <taxon>Tracheophyta</taxon>
        <taxon>Spermatophyta</taxon>
        <taxon>Magnoliopsida</taxon>
        <taxon>eudicotyledons</taxon>
        <taxon>Gunneridae</taxon>
        <taxon>Pentapetalae</taxon>
        <taxon>rosids</taxon>
        <taxon>fabids</taxon>
        <taxon>Rosales</taxon>
        <taxon>Moraceae</taxon>
        <taxon>Ficeae</taxon>
        <taxon>Ficus</taxon>
    </lineage>
</organism>
<dbReference type="InterPro" id="IPR021109">
    <property type="entry name" value="Peptidase_aspartic_dom_sf"/>
</dbReference>
<evidence type="ECO:0000313" key="5">
    <source>
        <dbReference type="Proteomes" id="UP001187192"/>
    </source>
</evidence>